<dbReference type="Pfam" id="PF13440">
    <property type="entry name" value="Polysacc_synt_3"/>
    <property type="match status" value="1"/>
</dbReference>
<dbReference type="Proteomes" id="UP000756530">
    <property type="component" value="Unassembled WGS sequence"/>
</dbReference>
<reference evidence="8 9" key="1">
    <citation type="submission" date="2021-05" db="EMBL/GenBank/DDBJ databases">
        <title>Culturable bacteria isolated from Daya Bay.</title>
        <authorList>
            <person name="Zheng W."/>
            <person name="Yu S."/>
            <person name="Huang Y."/>
        </authorList>
    </citation>
    <scope>NUCLEOTIDE SEQUENCE [LARGE SCALE GENOMIC DNA]</scope>
    <source>
        <strain evidence="8 9">DP4N28-5</strain>
    </source>
</reference>
<evidence type="ECO:0000256" key="3">
    <source>
        <dbReference type="ARBA" id="ARBA00022475"/>
    </source>
</evidence>
<dbReference type="InterPro" id="IPR050833">
    <property type="entry name" value="Poly_Biosynth_Transport"/>
</dbReference>
<evidence type="ECO:0000313" key="8">
    <source>
        <dbReference type="EMBL" id="MBV7379835.1"/>
    </source>
</evidence>
<keyword evidence="6 7" id="KW-0472">Membrane</keyword>
<feature type="transmembrane region" description="Helical" evidence="7">
    <location>
        <begin position="357"/>
        <end position="378"/>
    </location>
</feature>
<gene>
    <name evidence="8" type="ORF">KJP28_12955</name>
</gene>
<feature type="transmembrane region" description="Helical" evidence="7">
    <location>
        <begin position="87"/>
        <end position="109"/>
    </location>
</feature>
<evidence type="ECO:0000256" key="7">
    <source>
        <dbReference type="SAM" id="Phobius"/>
    </source>
</evidence>
<evidence type="ECO:0000256" key="4">
    <source>
        <dbReference type="ARBA" id="ARBA00022692"/>
    </source>
</evidence>
<feature type="transmembrane region" description="Helical" evidence="7">
    <location>
        <begin position="115"/>
        <end position="138"/>
    </location>
</feature>
<comment type="caution">
    <text evidence="8">The sequence shown here is derived from an EMBL/GenBank/DDBJ whole genome shotgun (WGS) entry which is preliminary data.</text>
</comment>
<feature type="transmembrane region" description="Helical" evidence="7">
    <location>
        <begin position="150"/>
        <end position="168"/>
    </location>
</feature>
<sequence length="411" mass="43137">MHRSHLTGPFARNIAAYGASEVAAKLSRIFVVMAVARSLGAEEIGIAAAAMAASDILKSLTENGVGQRLIAARDSDLAALCRTALRIFWVWALGLFVVQLGIGATLTWLSGDPMLLLLVAVLAGEFLFMPAGLVQAALAMRAGKLKQTAAIAGVQVVGANALTVVLVLIWPSPLALVVPKLLSAPIWLIAMRRLHPWSPDSCIAPSPVRPFMTFGAPVLGVEMVKAMRLHADKLLVGALLGPEALGLYFMAFNAGLGLANSFSFAFASVLFPHLVTSESRMNALRQAFALGIGVIAPVVVLQSLAAPFYVPILFGSEWAHLSEIVSILCLAAIPGIVWTTAAGWLRAEARPGTEFRATVIMALALLGSTIVMAPHGLVAIATGYLVTAAITQLTLSLPALAAAFVQRSQEV</sequence>
<keyword evidence="3" id="KW-1003">Cell membrane</keyword>
<organism evidence="8 9">
    <name type="scientific">Maritimibacter dapengensis</name>
    <dbReference type="NCBI Taxonomy" id="2836868"/>
    <lineage>
        <taxon>Bacteria</taxon>
        <taxon>Pseudomonadati</taxon>
        <taxon>Pseudomonadota</taxon>
        <taxon>Alphaproteobacteria</taxon>
        <taxon>Rhodobacterales</taxon>
        <taxon>Roseobacteraceae</taxon>
        <taxon>Maritimibacter</taxon>
    </lineage>
</organism>
<evidence type="ECO:0000313" key="9">
    <source>
        <dbReference type="Proteomes" id="UP000756530"/>
    </source>
</evidence>
<keyword evidence="9" id="KW-1185">Reference proteome</keyword>
<accession>A0ABS6T3R0</accession>
<proteinExistence type="inferred from homology"/>
<feature type="transmembrane region" description="Helical" evidence="7">
    <location>
        <begin position="324"/>
        <end position="345"/>
    </location>
</feature>
<feature type="transmembrane region" description="Helical" evidence="7">
    <location>
        <begin position="384"/>
        <end position="405"/>
    </location>
</feature>
<keyword evidence="4 7" id="KW-0812">Transmembrane</keyword>
<comment type="subcellular location">
    <subcellularLocation>
        <location evidence="1">Cell membrane</location>
        <topology evidence="1">Multi-pass membrane protein</topology>
    </subcellularLocation>
</comment>
<name>A0ABS6T3R0_9RHOB</name>
<dbReference type="PANTHER" id="PTHR30250:SF10">
    <property type="entry name" value="LIPOPOLYSACCHARIDE BIOSYNTHESIS PROTEIN WZXC"/>
    <property type="match status" value="1"/>
</dbReference>
<feature type="transmembrane region" description="Helical" evidence="7">
    <location>
        <begin position="287"/>
        <end position="312"/>
    </location>
</feature>
<comment type="similarity">
    <text evidence="2">Belongs to the polysaccharide synthase family.</text>
</comment>
<evidence type="ECO:0000256" key="2">
    <source>
        <dbReference type="ARBA" id="ARBA00007430"/>
    </source>
</evidence>
<keyword evidence="5 7" id="KW-1133">Transmembrane helix</keyword>
<evidence type="ECO:0000256" key="1">
    <source>
        <dbReference type="ARBA" id="ARBA00004651"/>
    </source>
</evidence>
<dbReference type="EMBL" id="JAHUZE010000003">
    <property type="protein sequence ID" value="MBV7379835.1"/>
    <property type="molecule type" value="Genomic_DNA"/>
</dbReference>
<dbReference type="PANTHER" id="PTHR30250">
    <property type="entry name" value="PST FAMILY PREDICTED COLANIC ACID TRANSPORTER"/>
    <property type="match status" value="1"/>
</dbReference>
<dbReference type="RefSeq" id="WP_218393026.1">
    <property type="nucleotide sequence ID" value="NZ_JAHUZE010000003.1"/>
</dbReference>
<evidence type="ECO:0000256" key="6">
    <source>
        <dbReference type="ARBA" id="ARBA00023136"/>
    </source>
</evidence>
<evidence type="ECO:0000256" key="5">
    <source>
        <dbReference type="ARBA" id="ARBA00022989"/>
    </source>
</evidence>
<protein>
    <submittedName>
        <fullName evidence="8">Oligosaccharide flippase family protein</fullName>
    </submittedName>
</protein>